<dbReference type="Gene3D" id="1.20.5.1930">
    <property type="match status" value="1"/>
</dbReference>
<dbReference type="PANTHER" id="PTHR24421:SF62">
    <property type="entry name" value="SENSORY TRANSDUCTION HISTIDINE KINASE"/>
    <property type="match status" value="1"/>
</dbReference>
<dbReference type="CDD" id="cd16917">
    <property type="entry name" value="HATPase_UhpB-NarQ-NarX-like"/>
    <property type="match status" value="1"/>
</dbReference>
<keyword evidence="5" id="KW-1133">Transmembrane helix</keyword>
<dbReference type="SUPFAM" id="SSF55874">
    <property type="entry name" value="ATPase domain of HSP90 chaperone/DNA topoisomerase II/histidine kinase"/>
    <property type="match status" value="1"/>
</dbReference>
<dbReference type="InterPro" id="IPR003594">
    <property type="entry name" value="HATPase_dom"/>
</dbReference>
<dbReference type="PROSITE" id="PS50109">
    <property type="entry name" value="HIS_KIN"/>
    <property type="match status" value="1"/>
</dbReference>
<accession>A0A4S3KMY7</accession>
<dbReference type="Pfam" id="PF07730">
    <property type="entry name" value="HisKA_3"/>
    <property type="match status" value="1"/>
</dbReference>
<dbReference type="InterPro" id="IPR015943">
    <property type="entry name" value="WD40/YVTN_repeat-like_dom_sf"/>
</dbReference>
<feature type="region of interest" description="Disordered" evidence="4">
    <location>
        <begin position="595"/>
        <end position="615"/>
    </location>
</feature>
<dbReference type="InterPro" id="IPR005467">
    <property type="entry name" value="His_kinase_dom"/>
</dbReference>
<keyword evidence="1" id="KW-0808">Transferase</keyword>
<evidence type="ECO:0000313" key="7">
    <source>
        <dbReference type="EMBL" id="THD09464.1"/>
    </source>
</evidence>
<protein>
    <recommendedName>
        <fullName evidence="6">Histidine kinase domain-containing protein</fullName>
    </recommendedName>
</protein>
<dbReference type="EMBL" id="MWIO01000008">
    <property type="protein sequence ID" value="THD09464.1"/>
    <property type="molecule type" value="Genomic_DNA"/>
</dbReference>
<feature type="domain" description="Histidine kinase" evidence="6">
    <location>
        <begin position="899"/>
        <end position="992"/>
    </location>
</feature>
<dbReference type="Gene3D" id="2.60.40.10">
    <property type="entry name" value="Immunoglobulins"/>
    <property type="match status" value="1"/>
</dbReference>
<dbReference type="InterPro" id="IPR036890">
    <property type="entry name" value="HATPase_C_sf"/>
</dbReference>
<name>A0A4S3KMY7_9GAMM</name>
<evidence type="ECO:0000256" key="2">
    <source>
        <dbReference type="ARBA" id="ARBA00022777"/>
    </source>
</evidence>
<dbReference type="InterPro" id="IPR011712">
    <property type="entry name" value="Sig_transdc_His_kin_sub3_dim/P"/>
</dbReference>
<evidence type="ECO:0000256" key="5">
    <source>
        <dbReference type="SAM" id="Phobius"/>
    </source>
</evidence>
<evidence type="ECO:0000313" key="8">
    <source>
        <dbReference type="Proteomes" id="UP000306317"/>
    </source>
</evidence>
<evidence type="ECO:0000256" key="3">
    <source>
        <dbReference type="ARBA" id="ARBA00023012"/>
    </source>
</evidence>
<dbReference type="SUPFAM" id="SSF63829">
    <property type="entry name" value="Calcium-dependent phosphotriesterase"/>
    <property type="match status" value="2"/>
</dbReference>
<dbReference type="OrthoDB" id="176203at2"/>
<dbReference type="GO" id="GO:0016020">
    <property type="term" value="C:membrane"/>
    <property type="evidence" value="ECO:0007669"/>
    <property type="project" value="InterPro"/>
</dbReference>
<keyword evidence="5" id="KW-0812">Transmembrane</keyword>
<dbReference type="AlphaFoldDB" id="A0A4S3KMY7"/>
<dbReference type="InterPro" id="IPR011123">
    <property type="entry name" value="Y_Y_Y"/>
</dbReference>
<dbReference type="Gene3D" id="2.130.10.10">
    <property type="entry name" value="YVTN repeat-like/Quinoprotein amine dehydrogenase"/>
    <property type="match status" value="3"/>
</dbReference>
<dbReference type="SMART" id="SM00387">
    <property type="entry name" value="HATPase_c"/>
    <property type="match status" value="1"/>
</dbReference>
<dbReference type="Pfam" id="PF07494">
    <property type="entry name" value="Reg_prop"/>
    <property type="match status" value="1"/>
</dbReference>
<keyword evidence="2" id="KW-0418">Kinase</keyword>
<dbReference type="InterPro" id="IPR013783">
    <property type="entry name" value="Ig-like_fold"/>
</dbReference>
<keyword evidence="8" id="KW-1185">Reference proteome</keyword>
<dbReference type="InterPro" id="IPR050482">
    <property type="entry name" value="Sensor_HK_TwoCompSys"/>
</dbReference>
<dbReference type="GO" id="GO:0046983">
    <property type="term" value="F:protein dimerization activity"/>
    <property type="evidence" value="ECO:0007669"/>
    <property type="project" value="InterPro"/>
</dbReference>
<sequence length="1016" mass="110822">MATTWSLRFFLLAVLGTLPLAVLAGKRSLADYSHQRWTEASATPVPVRAMAQSRDGFLWLATGEGLFRFDGARFERIEAEGGTRKNDLPSALLVTKSGDVWTNFETSRRFAVYRQGVLRILDAPAAPSRIVEMVEGKDGAIWALTANFNAEVLRFHDGRWKTFSAADGLPQSSAANMLVAADGAIWIACGSAVARLAPGAARFEIYRKTPPGMVSQDPEGRIWLTESGGSYPLTGPGGRGMLAPPHTLHHAGGGQVRAAPLFDHEGNLWIGTRYEGVRRITTPAATHGSGGWESESFTSRDGLSADVTNQLLEDREGNVWVATERGLDKFRPATLIAEPELGSPAIFGDKLLAASDGSVYIGEAHTVFRVRPGGTPEAILRNLAEPQSLCEAPDGAIWIGFASRIVVWADGGIRKTIERPDLRANHNLIYDCAFDAAGSFWMSASGGGLRRYRDGRWETMLAAGDRADFYPTTMVRAPDGGMVVQAGDRLVWIDEAGKRSYTRLDFGEGGLKVLTLYTSGDDVYAAGAFGLSRIRAGQVETIRADPVSPDSRINGIVRTPAGDAWLAYPKSLVRFRAGDLDHAFVDKTLPTPTLSLGSGDGLRSQPHSHSQRSMVRGGDGRLWIATETGTLWMDPAHVIRNAFPPGLAIKSLIADGHAYGDPAALELAPGTSKIEIDFAVLSLADPPRVQARYMLEGTDRDWVDSGARRQAFYTNLPPGKYRFRVIGANNDGVWNRAGATLEFTIPPTFVQSGWFVLLCAALVLVFFGAIYRWQVTRIARRIHARLDERAGERERIARELHDTLLQGIQGLMLRFQAVADRLTHDDKSHEQLEAALAAADEVVVDARNRVRDLRGLEGTNDLCLIIEHLVAEAPFDPPIPVRIVVEGKPRLLHPFVAEEIKRIVREALFNMALHARASSAEVAIGFEPRHLAIRMRDDGVGIPGDVVAHGHKDGHFGMIGMRERAERIGGKLIVSSTPGAGAEITLTLPAKLAFAKGKPRHRSWLPLPMRRKPFDE</sequence>
<dbReference type="GO" id="GO:0000155">
    <property type="term" value="F:phosphorelay sensor kinase activity"/>
    <property type="evidence" value="ECO:0007669"/>
    <property type="project" value="InterPro"/>
</dbReference>
<organism evidence="7 8">
    <name type="scientific">Rhodanobacter lindaniclasticus</name>
    <dbReference type="NCBI Taxonomy" id="75310"/>
    <lineage>
        <taxon>Bacteria</taxon>
        <taxon>Pseudomonadati</taxon>
        <taxon>Pseudomonadota</taxon>
        <taxon>Gammaproteobacteria</taxon>
        <taxon>Lysobacterales</taxon>
        <taxon>Rhodanobacteraceae</taxon>
        <taxon>Rhodanobacter</taxon>
    </lineage>
</organism>
<reference evidence="7 8" key="1">
    <citation type="submission" date="2017-02" db="EMBL/GenBank/DDBJ databases">
        <title>Whole genome sequencing of Rhodanobacter lindaniclasticus DSM 17932.</title>
        <authorList>
            <person name="Kumar S."/>
            <person name="Patil P."/>
            <person name="Patil P.B."/>
        </authorList>
    </citation>
    <scope>NUCLEOTIDE SEQUENCE [LARGE SCALE GENOMIC DNA]</scope>
    <source>
        <strain evidence="7 8">DSM 17932</strain>
    </source>
</reference>
<evidence type="ECO:0000256" key="4">
    <source>
        <dbReference type="SAM" id="MobiDB-lite"/>
    </source>
</evidence>
<keyword evidence="3" id="KW-0902">Two-component regulatory system</keyword>
<dbReference type="Gene3D" id="3.30.565.10">
    <property type="entry name" value="Histidine kinase-like ATPase, C-terminal domain"/>
    <property type="match status" value="1"/>
</dbReference>
<dbReference type="InterPro" id="IPR011110">
    <property type="entry name" value="Reg_prop"/>
</dbReference>
<proteinExistence type="predicted"/>
<dbReference type="Proteomes" id="UP000306317">
    <property type="component" value="Unassembled WGS sequence"/>
</dbReference>
<gene>
    <name evidence="7" type="ORF">B1991_02385</name>
</gene>
<comment type="caution">
    <text evidence="7">The sequence shown here is derived from an EMBL/GenBank/DDBJ whole genome shotgun (WGS) entry which is preliminary data.</text>
</comment>
<evidence type="ECO:0000256" key="1">
    <source>
        <dbReference type="ARBA" id="ARBA00022679"/>
    </source>
</evidence>
<dbReference type="Pfam" id="PF07495">
    <property type="entry name" value="Y_Y_Y"/>
    <property type="match status" value="1"/>
</dbReference>
<dbReference type="Pfam" id="PF02518">
    <property type="entry name" value="HATPase_c"/>
    <property type="match status" value="1"/>
</dbReference>
<evidence type="ECO:0000259" key="6">
    <source>
        <dbReference type="PROSITE" id="PS50109"/>
    </source>
</evidence>
<dbReference type="PANTHER" id="PTHR24421">
    <property type="entry name" value="NITRATE/NITRITE SENSOR PROTEIN NARX-RELATED"/>
    <property type="match status" value="1"/>
</dbReference>
<feature type="transmembrane region" description="Helical" evidence="5">
    <location>
        <begin position="753"/>
        <end position="771"/>
    </location>
</feature>
<keyword evidence="5" id="KW-0472">Membrane</keyword>